<evidence type="ECO:0000313" key="3">
    <source>
        <dbReference type="Proteomes" id="UP000286701"/>
    </source>
</evidence>
<sequence length="822" mass="93121">MKSPLFLAFILFFSLKLSAQDATISGKITAEDGKPIPFATVYIKSTTKGTSANSEGEYSINLKSGTYDIQFKAIGYRQESRKVELKASQSISVVLKNEDYQIKEVTVRVGSEDPAYAIIRKAIKKRKGYLNAVNAYTCEVYIKGLQKLLAAPKKFLMFDVEKATREAGLDSNRRGIVYLSESQSKLSFMRPDNIHEEIISSKVSGSNRAFSFNRASDLSVNFYENSQVWQGLSNRPLVSPIADNALFYYRYQWMGISIENGETINKIKVTPRREHDPCFSGYIYILDDSWRMQGLALSITKKSNINFVDTLTVNQEFVPVTGNVWMPSSLKFEFTGGLFGFRIGGYYISIYKDYDINPALDRKQFAEVLRITKGINKKDSAFWEQQRPIPLTLEEKTDYTKKAVLAAKRESKPYLDSLDKENNKVSFTKLLLSGYNHRNRYNHESYNFSSIINSVYYNTVQGLALDYGASYTKGLDSVNRFLSTKYYSVYGRAGYGFANHIFTGSAGITLSNGPTIFNVSGGSGIVDMNDRQPITRFMTTAYSLLNRENFQKLYQKQYVSASLSTRISGGWRASGTVEWADRQWLPNTANYSLFHPKGNEFTSNNPLNPAVDAPLFPQNQSFKLSLRTSYDFSNKYETYPNGRRYLPSKYPTIGINITKGIKNVLGSDVDYTLLSADISKSDIPLGFYGKTSFYVGVGKFFNASSLFYTDYQHFSGNQVLLYNSGINHFLLLDYYRYSTGDKYLEGHLEHNFSGFITNKIPLIRKLKLQEIFDVNYLYTPTLKHYTELGFGLQTNTGIRVMYGMAFNQGGKVDNALRIGVSF</sequence>
<dbReference type="RefSeq" id="WP_128531735.1">
    <property type="nucleotide sequence ID" value="NZ_SBIW01000001.1"/>
</dbReference>
<gene>
    <name evidence="2" type="ORF">EPL05_01465</name>
</gene>
<accession>A0A3S4YKM0</accession>
<keyword evidence="1" id="KW-0732">Signal</keyword>
<protein>
    <submittedName>
        <fullName evidence="2">Carboxypeptidase-like regulatory domain-containing protein</fullName>
    </submittedName>
</protein>
<dbReference type="InterPro" id="IPR043741">
    <property type="entry name" value="DUF5686"/>
</dbReference>
<dbReference type="EMBL" id="SBIW01000001">
    <property type="protein sequence ID" value="RWY57229.1"/>
    <property type="molecule type" value="Genomic_DNA"/>
</dbReference>
<feature type="signal peptide" evidence="1">
    <location>
        <begin position="1"/>
        <end position="19"/>
    </location>
</feature>
<dbReference type="GO" id="GO:0004180">
    <property type="term" value="F:carboxypeptidase activity"/>
    <property type="evidence" value="ECO:0007669"/>
    <property type="project" value="UniProtKB-KW"/>
</dbReference>
<proteinExistence type="predicted"/>
<reference evidence="2 3" key="1">
    <citation type="submission" date="2019-01" db="EMBL/GenBank/DDBJ databases">
        <title>Mucilaginibacter antarcticum sp. nov., isolated from antarctic soil.</title>
        <authorList>
            <person name="Yan Y.-Q."/>
            <person name="Du Z.-J."/>
        </authorList>
    </citation>
    <scope>NUCLEOTIDE SEQUENCE [LARGE SCALE GENOMIC DNA]</scope>
    <source>
        <strain evidence="2 3">F01003</strain>
    </source>
</reference>
<evidence type="ECO:0000256" key="1">
    <source>
        <dbReference type="SAM" id="SignalP"/>
    </source>
</evidence>
<dbReference type="Pfam" id="PF13715">
    <property type="entry name" value="CarbopepD_reg_2"/>
    <property type="match status" value="1"/>
</dbReference>
<keyword evidence="3" id="KW-1185">Reference proteome</keyword>
<keyword evidence="2" id="KW-0378">Hydrolase</keyword>
<dbReference type="InterPro" id="IPR008969">
    <property type="entry name" value="CarboxyPept-like_regulatory"/>
</dbReference>
<organism evidence="2 3">
    <name type="scientific">Mucilaginibacter gilvus</name>
    <dbReference type="NCBI Taxonomy" id="2305909"/>
    <lineage>
        <taxon>Bacteria</taxon>
        <taxon>Pseudomonadati</taxon>
        <taxon>Bacteroidota</taxon>
        <taxon>Sphingobacteriia</taxon>
        <taxon>Sphingobacteriales</taxon>
        <taxon>Sphingobacteriaceae</taxon>
        <taxon>Mucilaginibacter</taxon>
    </lineage>
</organism>
<dbReference type="Proteomes" id="UP000286701">
    <property type="component" value="Unassembled WGS sequence"/>
</dbReference>
<dbReference type="Pfam" id="PF18939">
    <property type="entry name" value="DUF5686"/>
    <property type="match status" value="1"/>
</dbReference>
<dbReference type="OrthoDB" id="983143at2"/>
<dbReference type="Gene3D" id="2.60.40.1120">
    <property type="entry name" value="Carboxypeptidase-like, regulatory domain"/>
    <property type="match status" value="1"/>
</dbReference>
<dbReference type="SUPFAM" id="SSF49464">
    <property type="entry name" value="Carboxypeptidase regulatory domain-like"/>
    <property type="match status" value="1"/>
</dbReference>
<feature type="chain" id="PRO_5018591911" evidence="1">
    <location>
        <begin position="20"/>
        <end position="822"/>
    </location>
</feature>
<name>A0A3S4YKM0_9SPHI</name>
<keyword evidence="2" id="KW-0121">Carboxypeptidase</keyword>
<keyword evidence="2" id="KW-0645">Protease</keyword>
<dbReference type="AlphaFoldDB" id="A0A3S4YKM0"/>
<evidence type="ECO:0000313" key="2">
    <source>
        <dbReference type="EMBL" id="RWY57229.1"/>
    </source>
</evidence>
<comment type="caution">
    <text evidence="2">The sequence shown here is derived from an EMBL/GenBank/DDBJ whole genome shotgun (WGS) entry which is preliminary data.</text>
</comment>